<evidence type="ECO:0000313" key="2">
    <source>
        <dbReference type="WBParaSite" id="ALUE_0000192801-mRNA-1"/>
    </source>
</evidence>
<name>A0A0M3HK83_ASCLU</name>
<organism evidence="1 2">
    <name type="scientific">Ascaris lumbricoides</name>
    <name type="common">Giant roundworm</name>
    <dbReference type="NCBI Taxonomy" id="6252"/>
    <lineage>
        <taxon>Eukaryota</taxon>
        <taxon>Metazoa</taxon>
        <taxon>Ecdysozoa</taxon>
        <taxon>Nematoda</taxon>
        <taxon>Chromadorea</taxon>
        <taxon>Rhabditida</taxon>
        <taxon>Spirurina</taxon>
        <taxon>Ascaridomorpha</taxon>
        <taxon>Ascaridoidea</taxon>
        <taxon>Ascarididae</taxon>
        <taxon>Ascaris</taxon>
    </lineage>
</organism>
<reference evidence="2" key="1">
    <citation type="submission" date="2017-02" db="UniProtKB">
        <authorList>
            <consortium name="WormBaseParasite"/>
        </authorList>
    </citation>
    <scope>IDENTIFICATION</scope>
</reference>
<evidence type="ECO:0000313" key="1">
    <source>
        <dbReference type="Proteomes" id="UP000036681"/>
    </source>
</evidence>
<sequence length="52" mass="6530">MTMTRSRPRKLAFQLFHFYIYYNFLLQKSEFQIFQLSFFFFCSYNCVNVLSY</sequence>
<dbReference type="Proteomes" id="UP000036681">
    <property type="component" value="Unplaced"/>
</dbReference>
<dbReference type="WBParaSite" id="ALUE_0000192801-mRNA-1">
    <property type="protein sequence ID" value="ALUE_0000192801-mRNA-1"/>
    <property type="gene ID" value="ALUE_0000192801"/>
</dbReference>
<keyword evidence="1" id="KW-1185">Reference proteome</keyword>
<protein>
    <submittedName>
        <fullName evidence="2">Uncharacterized protein</fullName>
    </submittedName>
</protein>
<dbReference type="AlphaFoldDB" id="A0A0M3HK83"/>
<proteinExistence type="predicted"/>
<accession>A0A0M3HK83</accession>